<keyword evidence="4" id="KW-0413">Isomerase</keyword>
<dbReference type="RefSeq" id="WP_035584876.1">
    <property type="nucleotide sequence ID" value="NZ_ARYJ01000020.1"/>
</dbReference>
<dbReference type="InterPro" id="IPR001753">
    <property type="entry name" value="Enoyl-CoA_hydra/iso"/>
</dbReference>
<dbReference type="AlphaFoldDB" id="A0A059F6Q2"/>
<dbReference type="PANTHER" id="PTHR11941">
    <property type="entry name" value="ENOYL-COA HYDRATASE-RELATED"/>
    <property type="match status" value="1"/>
</dbReference>
<dbReference type="PATRIC" id="fig|1280952.3.peg.3434"/>
<evidence type="ECO:0000256" key="1">
    <source>
        <dbReference type="ARBA" id="ARBA00005254"/>
    </source>
</evidence>
<dbReference type="Gene3D" id="3.90.226.10">
    <property type="entry name" value="2-enoyl-CoA Hydratase, Chain A, domain 1"/>
    <property type="match status" value="1"/>
</dbReference>
<dbReference type="OrthoDB" id="5730382at2"/>
<dbReference type="PANTHER" id="PTHR11941:SF169">
    <property type="entry name" value="(7AS)-7A-METHYL-1,5-DIOXO-2,3,5,6,7,7A-HEXAHYDRO-1H-INDENE-CARBOXYL-COA HYDROLASE"/>
    <property type="match status" value="1"/>
</dbReference>
<comment type="caution">
    <text evidence="4">The sequence shown here is derived from an EMBL/GenBank/DDBJ whole genome shotgun (WGS) entry which is preliminary data.</text>
</comment>
<protein>
    <submittedName>
        <fullName evidence="4">Enoyl-CoA hydratase/isomerase family protein</fullName>
    </submittedName>
</protein>
<gene>
    <name evidence="4" type="ORF">HJA_17178</name>
</gene>
<keyword evidence="5" id="KW-1185">Reference proteome</keyword>
<dbReference type="GO" id="GO:0016829">
    <property type="term" value="F:lyase activity"/>
    <property type="evidence" value="ECO:0007669"/>
    <property type="project" value="UniProtKB-KW"/>
</dbReference>
<sequence>MSGGLKIEQDGQVTILTLDRPEAMNALDYPTYMALEDAVRGADARAIVITGAGDRAFCSGDDVKQILSKGAPSTPEMAERAKKTGGLTPAADALLGTDIPVIAAVNGFALGWGAELAIMADIRVFSEKARFGEIFVTRGLTCDAPGFGRLVQLVGREHACELLFTGDIIDAARSKEIGLTSRVVPPEDLMTTALDLARRIAANPPLAVQAIKKGLRETVDPPWREVGKMAITEIRRLMQTDDAKESAAAFLEKRNPVFTGK</sequence>
<keyword evidence="2" id="KW-0443">Lipid metabolism</keyword>
<evidence type="ECO:0000313" key="5">
    <source>
        <dbReference type="Proteomes" id="UP000024816"/>
    </source>
</evidence>
<dbReference type="CDD" id="cd06558">
    <property type="entry name" value="crotonase-like"/>
    <property type="match status" value="1"/>
</dbReference>
<dbReference type="EMBL" id="ARYJ01000020">
    <property type="protein sequence ID" value="KCZ83289.1"/>
    <property type="molecule type" value="Genomic_DNA"/>
</dbReference>
<evidence type="ECO:0000256" key="3">
    <source>
        <dbReference type="ARBA" id="ARBA00023239"/>
    </source>
</evidence>
<dbReference type="STRING" id="1280952.HJA_17178"/>
<dbReference type="Pfam" id="PF00378">
    <property type="entry name" value="ECH_1"/>
    <property type="match status" value="1"/>
</dbReference>
<name>A0A059F6Q2_9PROT</name>
<comment type="similarity">
    <text evidence="1">Belongs to the enoyl-CoA hydratase/isomerase family.</text>
</comment>
<dbReference type="Proteomes" id="UP000024816">
    <property type="component" value="Unassembled WGS sequence"/>
</dbReference>
<keyword evidence="3" id="KW-0456">Lyase</keyword>
<evidence type="ECO:0000256" key="2">
    <source>
        <dbReference type="ARBA" id="ARBA00023098"/>
    </source>
</evidence>
<dbReference type="InterPro" id="IPR014748">
    <property type="entry name" value="Enoyl-CoA_hydra_C"/>
</dbReference>
<accession>A0A059F6Q2</accession>
<reference evidence="4 5" key="1">
    <citation type="journal article" date="2014" name="Antonie Van Leeuwenhoek">
        <title>Hyphomonas beringensis sp. nov. and Hyphomonas chukchiensis sp. nov., isolated from surface seawater of the Bering Sea and Chukchi Sea.</title>
        <authorList>
            <person name="Li C."/>
            <person name="Lai Q."/>
            <person name="Li G."/>
            <person name="Dong C."/>
            <person name="Wang J."/>
            <person name="Liao Y."/>
            <person name="Shao Z."/>
        </authorList>
    </citation>
    <scope>NUCLEOTIDE SEQUENCE [LARGE SCALE GENOMIC DNA]</scope>
    <source>
        <strain evidence="4 5">VP2</strain>
    </source>
</reference>
<proteinExistence type="inferred from homology"/>
<dbReference type="InterPro" id="IPR029045">
    <property type="entry name" value="ClpP/crotonase-like_dom_sf"/>
</dbReference>
<dbReference type="eggNOG" id="COG1024">
    <property type="taxonomic scope" value="Bacteria"/>
</dbReference>
<organism evidence="4 5">
    <name type="scientific">Hyphomonas jannaschiana VP2</name>
    <dbReference type="NCBI Taxonomy" id="1280952"/>
    <lineage>
        <taxon>Bacteria</taxon>
        <taxon>Pseudomonadati</taxon>
        <taxon>Pseudomonadota</taxon>
        <taxon>Alphaproteobacteria</taxon>
        <taxon>Hyphomonadales</taxon>
        <taxon>Hyphomonadaceae</taxon>
        <taxon>Hyphomonas</taxon>
    </lineage>
</organism>
<evidence type="ECO:0000313" key="4">
    <source>
        <dbReference type="EMBL" id="KCZ83289.1"/>
    </source>
</evidence>
<dbReference type="GO" id="GO:0016853">
    <property type="term" value="F:isomerase activity"/>
    <property type="evidence" value="ECO:0007669"/>
    <property type="project" value="UniProtKB-KW"/>
</dbReference>
<dbReference type="Gene3D" id="1.10.12.10">
    <property type="entry name" value="Lyase 2-enoyl-coa Hydratase, Chain A, domain 2"/>
    <property type="match status" value="1"/>
</dbReference>
<dbReference type="SUPFAM" id="SSF52096">
    <property type="entry name" value="ClpP/crotonase"/>
    <property type="match status" value="1"/>
</dbReference>
<dbReference type="GO" id="GO:0006635">
    <property type="term" value="P:fatty acid beta-oxidation"/>
    <property type="evidence" value="ECO:0007669"/>
    <property type="project" value="TreeGrafter"/>
</dbReference>